<name>A0A839RLC1_9ACTN</name>
<comment type="subcellular location">
    <subcellularLocation>
        <location evidence="9">Cell membrane</location>
        <topology evidence="9">Single-pass membrane protein</topology>
    </subcellularLocation>
    <subcellularLocation>
        <location evidence="1">Membrane</location>
    </subcellularLocation>
</comment>
<keyword evidence="6 9" id="KW-1133">Transmembrane helix</keyword>
<dbReference type="InterPro" id="IPR005807">
    <property type="entry name" value="SecE_bac"/>
</dbReference>
<gene>
    <name evidence="9" type="primary">secE</name>
    <name evidence="11" type="ORF">FHU29_002151</name>
</gene>
<dbReference type="HAMAP" id="MF_00422">
    <property type="entry name" value="SecE"/>
    <property type="match status" value="1"/>
</dbReference>
<dbReference type="Pfam" id="PF00584">
    <property type="entry name" value="SecE"/>
    <property type="match status" value="1"/>
</dbReference>
<dbReference type="InterPro" id="IPR001901">
    <property type="entry name" value="Translocase_SecE/Sec61-g"/>
</dbReference>
<proteinExistence type="inferred from homology"/>
<feature type="transmembrane region" description="Helical" evidence="9">
    <location>
        <begin position="91"/>
        <end position="112"/>
    </location>
</feature>
<dbReference type="InterPro" id="IPR038379">
    <property type="entry name" value="SecE_sf"/>
</dbReference>
<accession>A0A839RLC1</accession>
<evidence type="ECO:0000256" key="9">
    <source>
        <dbReference type="HAMAP-Rule" id="MF_00422"/>
    </source>
</evidence>
<comment type="function">
    <text evidence="9">Essential subunit of the Sec protein translocation channel SecYEG. Clamps together the 2 halves of SecY. May contact the channel plug during translocation.</text>
</comment>
<dbReference type="RefSeq" id="WP_013805208.1">
    <property type="nucleotide sequence ID" value="NZ_BDDI01000023.1"/>
</dbReference>
<comment type="similarity">
    <text evidence="9">Belongs to the SecE/SEC61-gamma family.</text>
</comment>
<sequence length="125" mass="13452">MSEQRGRSAGEGGDPPDSGDSAAGGATPRPSGKRASRPSPVPAGSPAAAAHAGRDVATLGRRENPIQAMVRFLREVISELRKVIWPNRKQMVTYTIVVFVFLIFMVSLIFGLDQVFARGVLWLYG</sequence>
<keyword evidence="3 9" id="KW-1003">Cell membrane</keyword>
<evidence type="ECO:0000256" key="6">
    <source>
        <dbReference type="ARBA" id="ARBA00022989"/>
    </source>
</evidence>
<evidence type="ECO:0000313" key="12">
    <source>
        <dbReference type="Proteomes" id="UP000567922"/>
    </source>
</evidence>
<dbReference type="GO" id="GO:0005886">
    <property type="term" value="C:plasma membrane"/>
    <property type="evidence" value="ECO:0007669"/>
    <property type="project" value="UniProtKB-SubCell"/>
</dbReference>
<reference evidence="11 12" key="1">
    <citation type="submission" date="2020-08" db="EMBL/GenBank/DDBJ databases">
        <title>Sequencing the genomes of 1000 actinobacteria strains.</title>
        <authorList>
            <person name="Klenk H.-P."/>
        </authorList>
    </citation>
    <scope>NUCLEOTIDE SEQUENCE [LARGE SCALE GENOMIC DNA]</scope>
    <source>
        <strain evidence="11 12">DSM 45258</strain>
    </source>
</reference>
<evidence type="ECO:0000256" key="4">
    <source>
        <dbReference type="ARBA" id="ARBA00022692"/>
    </source>
</evidence>
<evidence type="ECO:0000256" key="5">
    <source>
        <dbReference type="ARBA" id="ARBA00022927"/>
    </source>
</evidence>
<protein>
    <recommendedName>
        <fullName evidence="9">Protein translocase subunit SecE</fullName>
    </recommendedName>
</protein>
<keyword evidence="12" id="KW-1185">Reference proteome</keyword>
<comment type="caution">
    <text evidence="11">The sequence shown here is derived from an EMBL/GenBank/DDBJ whole genome shotgun (WGS) entry which is preliminary data.</text>
</comment>
<keyword evidence="8 9" id="KW-0472">Membrane</keyword>
<dbReference type="GO" id="GO:0008320">
    <property type="term" value="F:protein transmembrane transporter activity"/>
    <property type="evidence" value="ECO:0007669"/>
    <property type="project" value="UniProtKB-UniRule"/>
</dbReference>
<feature type="compositionally biased region" description="Low complexity" evidence="10">
    <location>
        <begin position="42"/>
        <end position="51"/>
    </location>
</feature>
<keyword evidence="4 9" id="KW-0812">Transmembrane</keyword>
<evidence type="ECO:0000256" key="7">
    <source>
        <dbReference type="ARBA" id="ARBA00023010"/>
    </source>
</evidence>
<dbReference type="GO" id="GO:0009306">
    <property type="term" value="P:protein secretion"/>
    <property type="evidence" value="ECO:0007669"/>
    <property type="project" value="UniProtKB-UniRule"/>
</dbReference>
<dbReference type="GO" id="GO:0065002">
    <property type="term" value="P:intracellular protein transmembrane transport"/>
    <property type="evidence" value="ECO:0007669"/>
    <property type="project" value="UniProtKB-UniRule"/>
</dbReference>
<dbReference type="GO" id="GO:0043952">
    <property type="term" value="P:protein transport by the Sec complex"/>
    <property type="evidence" value="ECO:0007669"/>
    <property type="project" value="UniProtKB-UniRule"/>
</dbReference>
<dbReference type="Proteomes" id="UP000567922">
    <property type="component" value="Unassembled WGS sequence"/>
</dbReference>
<dbReference type="EMBL" id="JACHWS010000002">
    <property type="protein sequence ID" value="MBB3037702.1"/>
    <property type="molecule type" value="Genomic_DNA"/>
</dbReference>
<keyword evidence="5 9" id="KW-0653">Protein transport</keyword>
<evidence type="ECO:0000256" key="10">
    <source>
        <dbReference type="SAM" id="MobiDB-lite"/>
    </source>
</evidence>
<feature type="compositionally biased region" description="Low complexity" evidence="10">
    <location>
        <begin position="15"/>
        <end position="28"/>
    </location>
</feature>
<comment type="subunit">
    <text evidence="9">Component of the Sec protein translocase complex. Heterotrimer consisting of SecY, SecE and SecG subunits. The heterotrimers can form oligomers, although 1 heterotrimer is thought to be able to translocate proteins. Interacts with the ribosome. Interacts with SecDF, and other proteins may be involved. Interacts with SecA.</text>
</comment>
<dbReference type="GO" id="GO:0006605">
    <property type="term" value="P:protein targeting"/>
    <property type="evidence" value="ECO:0007669"/>
    <property type="project" value="UniProtKB-UniRule"/>
</dbReference>
<dbReference type="PANTHER" id="PTHR33910:SF1">
    <property type="entry name" value="PROTEIN TRANSLOCASE SUBUNIT SECE"/>
    <property type="match status" value="1"/>
</dbReference>
<dbReference type="AlphaFoldDB" id="A0A839RLC1"/>
<evidence type="ECO:0000256" key="3">
    <source>
        <dbReference type="ARBA" id="ARBA00022475"/>
    </source>
</evidence>
<organism evidence="11 12">
    <name type="scientific">Hoyosella altamirensis</name>
    <dbReference type="NCBI Taxonomy" id="616997"/>
    <lineage>
        <taxon>Bacteria</taxon>
        <taxon>Bacillati</taxon>
        <taxon>Actinomycetota</taxon>
        <taxon>Actinomycetes</taxon>
        <taxon>Mycobacteriales</taxon>
        <taxon>Hoyosellaceae</taxon>
        <taxon>Hoyosella</taxon>
    </lineage>
</organism>
<evidence type="ECO:0000256" key="8">
    <source>
        <dbReference type="ARBA" id="ARBA00023136"/>
    </source>
</evidence>
<dbReference type="Gene3D" id="1.20.5.1030">
    <property type="entry name" value="Preprotein translocase secy subunit"/>
    <property type="match status" value="1"/>
</dbReference>
<feature type="region of interest" description="Disordered" evidence="10">
    <location>
        <begin position="1"/>
        <end position="55"/>
    </location>
</feature>
<evidence type="ECO:0000256" key="2">
    <source>
        <dbReference type="ARBA" id="ARBA00022448"/>
    </source>
</evidence>
<keyword evidence="7 9" id="KW-0811">Translocation</keyword>
<evidence type="ECO:0000256" key="1">
    <source>
        <dbReference type="ARBA" id="ARBA00004370"/>
    </source>
</evidence>
<dbReference type="NCBIfam" id="TIGR00964">
    <property type="entry name" value="secE_bact"/>
    <property type="match status" value="1"/>
</dbReference>
<dbReference type="PANTHER" id="PTHR33910">
    <property type="entry name" value="PROTEIN TRANSLOCASE SUBUNIT SECE"/>
    <property type="match status" value="1"/>
</dbReference>
<evidence type="ECO:0000313" key="11">
    <source>
        <dbReference type="EMBL" id="MBB3037702.1"/>
    </source>
</evidence>
<keyword evidence="2 9" id="KW-0813">Transport</keyword>